<evidence type="ECO:0000313" key="5">
    <source>
        <dbReference type="EMBL" id="PIW16583.1"/>
    </source>
</evidence>
<comment type="caution">
    <text evidence="5">The sequence shown here is derived from an EMBL/GenBank/DDBJ whole genome shotgun (WGS) entry which is preliminary data.</text>
</comment>
<dbReference type="GO" id="GO:0016787">
    <property type="term" value="F:hydrolase activity"/>
    <property type="evidence" value="ECO:0007669"/>
    <property type="project" value="UniProtKB-KW"/>
</dbReference>
<dbReference type="InterPro" id="IPR000073">
    <property type="entry name" value="AB_hydrolase_1"/>
</dbReference>
<keyword evidence="2" id="KW-0963">Cytoplasm</keyword>
<dbReference type="GO" id="GO:0009092">
    <property type="term" value="P:homoserine metabolic process"/>
    <property type="evidence" value="ECO:0007669"/>
    <property type="project" value="TreeGrafter"/>
</dbReference>
<dbReference type="SUPFAM" id="SSF53474">
    <property type="entry name" value="alpha/beta-Hydrolases"/>
    <property type="match status" value="1"/>
</dbReference>
<keyword evidence="2" id="KW-0486">Methionine biosynthesis</keyword>
<dbReference type="GO" id="GO:0009086">
    <property type="term" value="P:methionine biosynthetic process"/>
    <property type="evidence" value="ECO:0007669"/>
    <property type="project" value="UniProtKB-UniRule"/>
</dbReference>
<comment type="pathway">
    <text evidence="2">Amino-acid biosynthesis; L-methionine biosynthesis via de novo pathway; O-succinyl-L-homoserine from L-homoserine: step 1/1.</text>
</comment>
<feature type="binding site" evidence="2">
    <location>
        <position position="350"/>
    </location>
    <ligand>
        <name>substrate</name>
    </ligand>
</feature>
<dbReference type="GO" id="GO:0004414">
    <property type="term" value="F:homoserine O-acetyltransferase activity"/>
    <property type="evidence" value="ECO:0007669"/>
    <property type="project" value="TreeGrafter"/>
</dbReference>
<dbReference type="Proteomes" id="UP000231019">
    <property type="component" value="Unassembled WGS sequence"/>
</dbReference>
<feature type="active site" evidence="2 3">
    <location>
        <position position="349"/>
    </location>
</feature>
<dbReference type="PIRSF" id="PIRSF000443">
    <property type="entry name" value="Homoser_Ac_trans"/>
    <property type="match status" value="1"/>
</dbReference>
<name>A0A2M7G407_9BACT</name>
<dbReference type="Gene3D" id="3.40.50.1820">
    <property type="entry name" value="alpha/beta hydrolase"/>
    <property type="match status" value="1"/>
</dbReference>
<comment type="subcellular location">
    <subcellularLocation>
        <location evidence="2">Cytoplasm</location>
    </subcellularLocation>
</comment>
<dbReference type="PANTHER" id="PTHR32268">
    <property type="entry name" value="HOMOSERINE O-ACETYLTRANSFERASE"/>
    <property type="match status" value="1"/>
</dbReference>
<comment type="subunit">
    <text evidence="2">Homodimer.</text>
</comment>
<sequence length="372" mass="40971">MSDQSAVRMELVIYLLGLQGFQVSISFGVSDMAQTLFFADLPQSTYLALNSGILNLSEPLLLDSGQILHKPRLAWRRLGEPHLPAIFILGGISAGRYAWCTEQSPTPGWWQDQIGPGNALDPQKYQLLSFDFLGSSGNSEGPHNSRLSGPDFPAITTRDQARAIAALLKALGIQKLESMIGASYGGMVTLAFAQHFSEYLKKALVICAADRPAPLATAWRHVQREIVSMALKQGDPEAGLRLARELAVTTYRSELEFSQRFDSGLGSAGCLPYLKHQGQSFAKRFDPYSYLCLSTSIDTHRIEAEAIPLRVDLLGYTSDLLVPAPQLKALHTRLPKPGNLTLLNSPYGHDAFLKENLQTTQTIKNHLERKHD</sequence>
<dbReference type="PANTHER" id="PTHR32268:SF11">
    <property type="entry name" value="HOMOSERINE O-ACETYLTRANSFERASE"/>
    <property type="match status" value="1"/>
</dbReference>
<proteinExistence type="inferred from homology"/>
<keyword evidence="2" id="KW-0028">Amino-acid biosynthesis</keyword>
<dbReference type="EC" id="2.3.1.46" evidence="2"/>
<evidence type="ECO:0000256" key="2">
    <source>
        <dbReference type="HAMAP-Rule" id="MF_00296"/>
    </source>
</evidence>
<keyword evidence="5" id="KW-0378">Hydrolase</keyword>
<comment type="catalytic activity">
    <reaction evidence="2">
        <text>L-homoserine + succinyl-CoA = O-succinyl-L-homoserine + CoA</text>
        <dbReference type="Rhea" id="RHEA:22008"/>
        <dbReference type="ChEBI" id="CHEBI:57287"/>
        <dbReference type="ChEBI" id="CHEBI:57292"/>
        <dbReference type="ChEBI" id="CHEBI:57476"/>
        <dbReference type="ChEBI" id="CHEBI:57661"/>
        <dbReference type="EC" id="2.3.1.46"/>
    </reaction>
</comment>
<comment type="caution">
    <text evidence="2">Lacks conserved residue(s) required for the propagation of feature annotation.</text>
</comment>
<dbReference type="Pfam" id="PF00561">
    <property type="entry name" value="Abhydrolase_1"/>
    <property type="match status" value="1"/>
</dbReference>
<keyword evidence="2" id="KW-0012">Acyltransferase</keyword>
<feature type="site" description="Important for substrate specificity" evidence="2">
    <location>
        <position position="184"/>
    </location>
</feature>
<evidence type="ECO:0000256" key="1">
    <source>
        <dbReference type="ARBA" id="ARBA00022679"/>
    </source>
</evidence>
<dbReference type="AlphaFoldDB" id="A0A2M7G407"/>
<feature type="domain" description="AB hydrolase-1" evidence="4">
    <location>
        <begin position="109"/>
        <end position="224"/>
    </location>
</feature>
<dbReference type="UniPathway" id="UPA00051">
    <property type="reaction ID" value="UER00075"/>
</dbReference>
<organism evidence="5 6">
    <name type="scientific">bacterium (Candidatus Blackallbacteria) CG17_big_fil_post_rev_8_21_14_2_50_48_46</name>
    <dbReference type="NCBI Taxonomy" id="2014261"/>
    <lineage>
        <taxon>Bacteria</taxon>
        <taxon>Candidatus Blackallbacteria</taxon>
    </lineage>
</organism>
<feature type="site" description="Important for acyl-CoA specificity" evidence="2">
    <location>
        <position position="220"/>
    </location>
</feature>
<dbReference type="HAMAP" id="MF_00296">
    <property type="entry name" value="MetX_acyltransf"/>
    <property type="match status" value="1"/>
</dbReference>
<comment type="similarity">
    <text evidence="2">Belongs to the AB hydrolase superfamily. MetX family.</text>
</comment>
<dbReference type="GO" id="GO:0008899">
    <property type="term" value="F:homoserine O-succinyltransferase activity"/>
    <property type="evidence" value="ECO:0007669"/>
    <property type="project" value="UniProtKB-UniRule"/>
</dbReference>
<evidence type="ECO:0000313" key="6">
    <source>
        <dbReference type="Proteomes" id="UP000231019"/>
    </source>
</evidence>
<feature type="region of interest" description="Important for substrate specificity" evidence="2">
    <location>
        <begin position="91"/>
        <end position="94"/>
    </location>
</feature>
<dbReference type="GO" id="GO:0005737">
    <property type="term" value="C:cytoplasm"/>
    <property type="evidence" value="ECO:0007669"/>
    <property type="project" value="UniProtKB-SubCell"/>
</dbReference>
<dbReference type="InterPro" id="IPR029058">
    <property type="entry name" value="AB_hydrolase_fold"/>
</dbReference>
<feature type="active site" description="Nucleophile" evidence="2 3">
    <location>
        <position position="183"/>
    </location>
</feature>
<feature type="binding site" evidence="2">
    <location>
        <position position="244"/>
    </location>
    <ligand>
        <name>substrate</name>
    </ligand>
</feature>
<gene>
    <name evidence="2" type="primary">metXS</name>
    <name evidence="5" type="ORF">COW36_12510</name>
</gene>
<feature type="active site" evidence="2 3">
    <location>
        <position position="319"/>
    </location>
</feature>
<keyword evidence="1 2" id="KW-0808">Transferase</keyword>
<comment type="function">
    <text evidence="2">Transfers a succinyl group from succinyl-CoA to L-homoserine, forming succinyl-L-homoserine.</text>
</comment>
<evidence type="ECO:0000256" key="3">
    <source>
        <dbReference type="PIRSR" id="PIRSR000443-1"/>
    </source>
</evidence>
<protein>
    <recommendedName>
        <fullName evidence="2">Homoserine O-succinyltransferase</fullName>
        <shortName evidence="2">HST</shortName>
        <ecNumber evidence="2">2.3.1.46</ecNumber>
    </recommendedName>
    <alternativeName>
        <fullName evidence="2">Homoserine transsuccinylase</fullName>
        <shortName evidence="2">HTS</shortName>
    </alternativeName>
</protein>
<reference evidence="5 6" key="1">
    <citation type="submission" date="2017-09" db="EMBL/GenBank/DDBJ databases">
        <title>Depth-based differentiation of microbial function through sediment-hosted aquifers and enrichment of novel symbionts in the deep terrestrial subsurface.</title>
        <authorList>
            <person name="Probst A.J."/>
            <person name="Ladd B."/>
            <person name="Jarett J.K."/>
            <person name="Geller-Mcgrath D.E."/>
            <person name="Sieber C.M."/>
            <person name="Emerson J.B."/>
            <person name="Anantharaman K."/>
            <person name="Thomas B.C."/>
            <person name="Malmstrom R."/>
            <person name="Stieglmeier M."/>
            <person name="Klingl A."/>
            <person name="Woyke T."/>
            <person name="Ryan C.M."/>
            <person name="Banfield J.F."/>
        </authorList>
    </citation>
    <scope>NUCLEOTIDE SEQUENCE [LARGE SCALE GENOMIC DNA]</scope>
    <source>
        <strain evidence="5">CG17_big_fil_post_rev_8_21_14_2_50_48_46</strain>
    </source>
</reference>
<dbReference type="InterPro" id="IPR008220">
    <property type="entry name" value="HAT_MetX-like"/>
</dbReference>
<evidence type="ECO:0000259" key="4">
    <source>
        <dbReference type="Pfam" id="PF00561"/>
    </source>
</evidence>
<accession>A0A2M7G407</accession>
<dbReference type="EMBL" id="PFFQ01000037">
    <property type="protein sequence ID" value="PIW16583.1"/>
    <property type="molecule type" value="Genomic_DNA"/>
</dbReference>